<comment type="caution">
    <text evidence="8">The sequence shown here is derived from an EMBL/GenBank/DDBJ whole genome shotgun (WGS) entry which is preliminary data.</text>
</comment>
<evidence type="ECO:0000313" key="9">
    <source>
        <dbReference type="Proteomes" id="UP000306753"/>
    </source>
</evidence>
<name>A0A5R9QJC2_9GAMM</name>
<evidence type="ECO:0000256" key="1">
    <source>
        <dbReference type="ARBA" id="ARBA00005233"/>
    </source>
</evidence>
<accession>A0A5R9QJC2</accession>
<dbReference type="GO" id="GO:0043107">
    <property type="term" value="P:type IV pilus-dependent motility"/>
    <property type="evidence" value="ECO:0007669"/>
    <property type="project" value="TreeGrafter"/>
</dbReference>
<feature type="disulfide bond" evidence="5">
    <location>
        <begin position="141"/>
        <end position="156"/>
    </location>
</feature>
<sequence>MKAQMQKGFTLIELMIVVAIIGILAAIAIPQYQTYVAKSQVQRVVAESGAIKTAVEACILDGKETIGDGAGECDPQATGSSLLDGDAQTSVTLPNGTGVPQVSALTGTDDTITATFGNSAAIALRDETITWTRANDGTWTCQASAGLDDKYLPANCPK</sequence>
<dbReference type="PROSITE" id="PS00409">
    <property type="entry name" value="PROKAR_NTER_METHYL"/>
    <property type="match status" value="1"/>
</dbReference>
<dbReference type="GO" id="GO:0015628">
    <property type="term" value="P:protein secretion by the type II secretion system"/>
    <property type="evidence" value="ECO:0007669"/>
    <property type="project" value="InterPro"/>
</dbReference>
<dbReference type="PANTHER" id="PTHR30093">
    <property type="entry name" value="GENERAL SECRETION PATHWAY PROTEIN G"/>
    <property type="match status" value="1"/>
</dbReference>
<reference evidence="8 9" key="1">
    <citation type="journal article" date="2017" name="Eur. J. Clin. Microbiol. Infect. Dis.">
        <title>Uncommonly isolated clinical Pseudomonas: identification and phylogenetic assignation.</title>
        <authorList>
            <person name="Mulet M."/>
            <person name="Gomila M."/>
            <person name="Ramirez A."/>
            <person name="Cardew S."/>
            <person name="Moore E.R."/>
            <person name="Lalucat J."/>
            <person name="Garcia-Valdes E."/>
        </authorList>
    </citation>
    <scope>NUCLEOTIDE SEQUENCE [LARGE SCALE GENOMIC DNA]</scope>
    <source>
        <strain evidence="8 9">SD129</strain>
    </source>
</reference>
<keyword evidence="9" id="KW-1185">Reference proteome</keyword>
<evidence type="ECO:0000313" key="8">
    <source>
        <dbReference type="EMBL" id="TLX65359.1"/>
    </source>
</evidence>
<proteinExistence type="inferred from homology"/>
<evidence type="ECO:0000256" key="6">
    <source>
        <dbReference type="RuleBase" id="RU000389"/>
    </source>
</evidence>
<dbReference type="RefSeq" id="WP_138407348.1">
    <property type="nucleotide sequence ID" value="NZ_QLAE01000006.1"/>
</dbReference>
<dbReference type="Gene3D" id="3.30.700.10">
    <property type="entry name" value="Glycoprotein, Type 4 Pilin"/>
    <property type="match status" value="1"/>
</dbReference>
<dbReference type="SUPFAM" id="SSF54523">
    <property type="entry name" value="Pili subunits"/>
    <property type="match status" value="1"/>
</dbReference>
<keyword evidence="7" id="KW-0812">Transmembrane</keyword>
<dbReference type="PRINTS" id="PR00813">
    <property type="entry name" value="BCTERIALGSPG"/>
</dbReference>
<evidence type="ECO:0000256" key="3">
    <source>
        <dbReference type="ARBA" id="ARBA00022481"/>
    </source>
</evidence>
<dbReference type="InterPro" id="IPR001082">
    <property type="entry name" value="Pilin"/>
</dbReference>
<comment type="similarity">
    <text evidence="1 6">Belongs to the N-Me-Phe pilin family.</text>
</comment>
<dbReference type="Pfam" id="PF07963">
    <property type="entry name" value="N_methyl"/>
    <property type="match status" value="1"/>
</dbReference>
<keyword evidence="6" id="KW-0281">Fimbrium</keyword>
<evidence type="ECO:0000256" key="5">
    <source>
        <dbReference type="PIRSR" id="PIRSR600983-52"/>
    </source>
</evidence>
<dbReference type="PANTHER" id="PTHR30093:SF34">
    <property type="entry name" value="PREPILIN PEPTIDASE-DEPENDENT PROTEIN D"/>
    <property type="match status" value="1"/>
</dbReference>
<dbReference type="NCBIfam" id="TIGR02532">
    <property type="entry name" value="IV_pilin_GFxxxE"/>
    <property type="match status" value="1"/>
</dbReference>
<dbReference type="InterPro" id="IPR012902">
    <property type="entry name" value="N_methyl_site"/>
</dbReference>
<keyword evidence="7" id="KW-1133">Transmembrane helix</keyword>
<dbReference type="InterPro" id="IPR000983">
    <property type="entry name" value="Bac_GSPG_pilin"/>
</dbReference>
<dbReference type="InterPro" id="IPR045584">
    <property type="entry name" value="Pilin-like"/>
</dbReference>
<comment type="subunit">
    <text evidence="2">The pili are polar flexible filaments of about 5.4 nanometers diameter and 2.5 micrometers average length; they consist of only a single polypeptide chain arranged in a helical configuration of five subunits per turn in the assembled pilus.</text>
</comment>
<keyword evidence="5" id="KW-1015">Disulfide bond</keyword>
<dbReference type="AlphaFoldDB" id="A0A5R9QJC2"/>
<dbReference type="Proteomes" id="UP000306753">
    <property type="component" value="Unassembled WGS sequence"/>
</dbReference>
<dbReference type="GO" id="GO:0015627">
    <property type="term" value="C:type II protein secretion system complex"/>
    <property type="evidence" value="ECO:0007669"/>
    <property type="project" value="InterPro"/>
</dbReference>
<keyword evidence="7" id="KW-0472">Membrane</keyword>
<evidence type="ECO:0000256" key="4">
    <source>
        <dbReference type="ARBA" id="ARBA00029638"/>
    </source>
</evidence>
<keyword evidence="3" id="KW-0488">Methylation</keyword>
<evidence type="ECO:0000256" key="2">
    <source>
        <dbReference type="ARBA" id="ARBA00011156"/>
    </source>
</evidence>
<protein>
    <recommendedName>
        <fullName evidence="4">Pilin</fullName>
    </recommendedName>
</protein>
<dbReference type="Pfam" id="PF00114">
    <property type="entry name" value="Pilin"/>
    <property type="match status" value="1"/>
</dbReference>
<dbReference type="EMBL" id="QLAG01000001">
    <property type="protein sequence ID" value="TLX65359.1"/>
    <property type="molecule type" value="Genomic_DNA"/>
</dbReference>
<dbReference type="GO" id="GO:0007155">
    <property type="term" value="P:cell adhesion"/>
    <property type="evidence" value="ECO:0007669"/>
    <property type="project" value="InterPro"/>
</dbReference>
<gene>
    <name evidence="8" type="ORF">DN820_00360</name>
</gene>
<evidence type="ECO:0000256" key="7">
    <source>
        <dbReference type="SAM" id="Phobius"/>
    </source>
</evidence>
<dbReference type="GO" id="GO:0044096">
    <property type="term" value="C:type IV pilus"/>
    <property type="evidence" value="ECO:0007669"/>
    <property type="project" value="TreeGrafter"/>
</dbReference>
<dbReference type="OrthoDB" id="115249at2"/>
<organism evidence="8 9">
    <name type="scientific">Stutzerimonas nosocomialis</name>
    <dbReference type="NCBI Taxonomy" id="1056496"/>
    <lineage>
        <taxon>Bacteria</taxon>
        <taxon>Pseudomonadati</taxon>
        <taxon>Pseudomonadota</taxon>
        <taxon>Gammaproteobacteria</taxon>
        <taxon>Pseudomonadales</taxon>
        <taxon>Pseudomonadaceae</taxon>
        <taxon>Stutzerimonas</taxon>
    </lineage>
</organism>
<feature type="transmembrane region" description="Helical" evidence="7">
    <location>
        <begin position="12"/>
        <end position="32"/>
    </location>
</feature>